<dbReference type="GO" id="GO:0009328">
    <property type="term" value="C:phenylalanine-tRNA ligase complex"/>
    <property type="evidence" value="ECO:0007669"/>
    <property type="project" value="TreeGrafter"/>
</dbReference>
<dbReference type="STRING" id="400682.A0A1X7TK69"/>
<dbReference type="Pfam" id="PF01409">
    <property type="entry name" value="tRNA-synt_2d"/>
    <property type="match status" value="1"/>
</dbReference>
<dbReference type="AlphaFoldDB" id="A0A1X7TK69"/>
<dbReference type="GO" id="GO:0000049">
    <property type="term" value="F:tRNA binding"/>
    <property type="evidence" value="ECO:0007669"/>
    <property type="project" value="InterPro"/>
</dbReference>
<sequence>MAVWLTGWKQTALAVSESLLKPFFFDLCFRKPKTNIVCSDISDACRSKRSQIDSSNSFEELLATGHLHPLLKVRTEIRQIFLEMGFCEMPTNNFIESSFWNFDALFQPQQHPVGDAHNTFFLKDPQFSYDFPTEYLERVKTMHQTGGHGSIGYQYDWKLEEAQKNILWTHTTAVSTNALQTWITKGVHSC</sequence>
<dbReference type="eggNOG" id="KOG2784">
    <property type="taxonomic scope" value="Eukaryota"/>
</dbReference>
<evidence type="ECO:0000313" key="7">
    <source>
        <dbReference type="EnsemblMetazoa" id="Aqu2.1.15163_001"/>
    </source>
</evidence>
<accession>A0A1X7TK69</accession>
<dbReference type="PANTHER" id="PTHR11538:SF40">
    <property type="entry name" value="PHENYLALANINE--TRNA LIGASE ALPHA SUBUNIT"/>
    <property type="match status" value="1"/>
</dbReference>
<keyword evidence="1" id="KW-0436">Ligase</keyword>
<dbReference type="InterPro" id="IPR045864">
    <property type="entry name" value="aa-tRNA-synth_II/BPL/LPL"/>
</dbReference>
<feature type="domain" description="Phenylalanyl-tRNA synthetase" evidence="6">
    <location>
        <begin position="60"/>
        <end position="179"/>
    </location>
</feature>
<dbReference type="GO" id="GO:0005524">
    <property type="term" value="F:ATP binding"/>
    <property type="evidence" value="ECO:0007669"/>
    <property type="project" value="UniProtKB-KW"/>
</dbReference>
<organism evidence="7">
    <name type="scientific">Amphimedon queenslandica</name>
    <name type="common">Sponge</name>
    <dbReference type="NCBI Taxonomy" id="400682"/>
    <lineage>
        <taxon>Eukaryota</taxon>
        <taxon>Metazoa</taxon>
        <taxon>Porifera</taxon>
        <taxon>Demospongiae</taxon>
        <taxon>Heteroscleromorpha</taxon>
        <taxon>Haplosclerida</taxon>
        <taxon>Niphatidae</taxon>
        <taxon>Amphimedon</taxon>
    </lineage>
</organism>
<evidence type="ECO:0000256" key="2">
    <source>
        <dbReference type="ARBA" id="ARBA00022741"/>
    </source>
</evidence>
<evidence type="ECO:0000256" key="3">
    <source>
        <dbReference type="ARBA" id="ARBA00022840"/>
    </source>
</evidence>
<dbReference type="GO" id="GO:0005829">
    <property type="term" value="C:cytosol"/>
    <property type="evidence" value="ECO:0007669"/>
    <property type="project" value="TreeGrafter"/>
</dbReference>
<reference evidence="7" key="1">
    <citation type="submission" date="2017-05" db="UniProtKB">
        <authorList>
            <consortium name="EnsemblMetazoa"/>
        </authorList>
    </citation>
    <scope>IDENTIFICATION</scope>
</reference>
<dbReference type="InParanoid" id="A0A1X7TK69"/>
<dbReference type="EnsemblMetazoa" id="Aqu2.1.15163_001">
    <property type="protein sequence ID" value="Aqu2.1.15163_001"/>
    <property type="gene ID" value="Aqu2.1.15163"/>
</dbReference>
<proteinExistence type="predicted"/>
<dbReference type="OrthoDB" id="238316at2759"/>
<keyword evidence="5" id="KW-0030">Aminoacyl-tRNA synthetase</keyword>
<protein>
    <recommendedName>
        <fullName evidence="6">Phenylalanyl-tRNA synthetase domain-containing protein</fullName>
    </recommendedName>
</protein>
<dbReference type="PANTHER" id="PTHR11538">
    <property type="entry name" value="PHENYLALANYL-TRNA SYNTHETASE"/>
    <property type="match status" value="1"/>
</dbReference>
<dbReference type="GO" id="GO:0006432">
    <property type="term" value="P:phenylalanyl-tRNA aminoacylation"/>
    <property type="evidence" value="ECO:0007669"/>
    <property type="project" value="TreeGrafter"/>
</dbReference>
<evidence type="ECO:0000256" key="1">
    <source>
        <dbReference type="ARBA" id="ARBA00022598"/>
    </source>
</evidence>
<dbReference type="GO" id="GO:0004826">
    <property type="term" value="F:phenylalanine-tRNA ligase activity"/>
    <property type="evidence" value="ECO:0007669"/>
    <property type="project" value="TreeGrafter"/>
</dbReference>
<evidence type="ECO:0000256" key="4">
    <source>
        <dbReference type="ARBA" id="ARBA00022917"/>
    </source>
</evidence>
<dbReference type="Gene3D" id="3.30.930.10">
    <property type="entry name" value="Bira Bifunctional Protein, Domain 2"/>
    <property type="match status" value="1"/>
</dbReference>
<keyword evidence="3" id="KW-0067">ATP-binding</keyword>
<evidence type="ECO:0000259" key="6">
    <source>
        <dbReference type="Pfam" id="PF01409"/>
    </source>
</evidence>
<name>A0A1X7TK69_AMPQE</name>
<dbReference type="InterPro" id="IPR002319">
    <property type="entry name" value="Phenylalanyl-tRNA_Synthase"/>
</dbReference>
<evidence type="ECO:0000256" key="5">
    <source>
        <dbReference type="ARBA" id="ARBA00023146"/>
    </source>
</evidence>
<keyword evidence="2" id="KW-0547">Nucleotide-binding</keyword>
<keyword evidence="4" id="KW-0648">Protein biosynthesis</keyword>
<dbReference type="SUPFAM" id="SSF55681">
    <property type="entry name" value="Class II aaRS and biotin synthetases"/>
    <property type="match status" value="1"/>
</dbReference>